<dbReference type="KEGG" id="pmet:G4Y79_15315"/>
<gene>
    <name evidence="1" type="ORF">G4Y79_15315</name>
</gene>
<name>A0A7S8ID09_9CHLR</name>
<proteinExistence type="predicted"/>
<dbReference type="RefSeq" id="WP_195169145.1">
    <property type="nucleotide sequence ID" value="NZ_CP062983.1"/>
</dbReference>
<protein>
    <recommendedName>
        <fullName evidence="3">Phage protein</fullName>
    </recommendedName>
</protein>
<evidence type="ECO:0000313" key="1">
    <source>
        <dbReference type="EMBL" id="QPC81072.1"/>
    </source>
</evidence>
<keyword evidence="2" id="KW-1185">Reference proteome</keyword>
<evidence type="ECO:0000313" key="2">
    <source>
        <dbReference type="Proteomes" id="UP000594468"/>
    </source>
</evidence>
<evidence type="ECO:0008006" key="3">
    <source>
        <dbReference type="Google" id="ProtNLM"/>
    </source>
</evidence>
<organism evidence="1 2">
    <name type="scientific">Phototrophicus methaneseepsis</name>
    <dbReference type="NCBI Taxonomy" id="2710758"/>
    <lineage>
        <taxon>Bacteria</taxon>
        <taxon>Bacillati</taxon>
        <taxon>Chloroflexota</taxon>
        <taxon>Candidatus Thermofontia</taxon>
        <taxon>Phototrophicales</taxon>
        <taxon>Phototrophicaceae</taxon>
        <taxon>Phototrophicus</taxon>
    </lineage>
</organism>
<reference evidence="1 2" key="1">
    <citation type="submission" date="2020-02" db="EMBL/GenBank/DDBJ databases">
        <authorList>
            <person name="Zheng R.K."/>
            <person name="Sun C.M."/>
        </authorList>
    </citation>
    <scope>NUCLEOTIDE SEQUENCE [LARGE SCALE GENOMIC DNA]</scope>
    <source>
        <strain evidence="2">rifampicinis</strain>
    </source>
</reference>
<accession>A0A7S8ID09</accession>
<sequence length="73" mass="8543">MAHLLMPQTTPISQDDARRFFRVHIAKEMGWTLEYVDSLSAQDWHDVQGVIQALNRYRNIELDAARFRAGKKK</sequence>
<dbReference type="AlphaFoldDB" id="A0A7S8ID09"/>
<dbReference type="Proteomes" id="UP000594468">
    <property type="component" value="Chromosome"/>
</dbReference>
<dbReference type="EMBL" id="CP062983">
    <property type="protein sequence ID" value="QPC81072.1"/>
    <property type="molecule type" value="Genomic_DNA"/>
</dbReference>